<dbReference type="AlphaFoldDB" id="I2B7A0"/>
<feature type="domain" description="HTH gntR-type" evidence="6">
    <location>
        <begin position="22"/>
        <end position="89"/>
    </location>
</feature>
<keyword evidence="4" id="KW-0238">DNA-binding</keyword>
<evidence type="ECO:0000256" key="4">
    <source>
        <dbReference type="ARBA" id="ARBA00023125"/>
    </source>
</evidence>
<dbReference type="CDD" id="cd00609">
    <property type="entry name" value="AAT_like"/>
    <property type="match status" value="1"/>
</dbReference>
<dbReference type="Gene3D" id="1.10.10.10">
    <property type="entry name" value="Winged helix-like DNA-binding domain superfamily/Winged helix DNA-binding domain"/>
    <property type="match status" value="1"/>
</dbReference>
<dbReference type="Pfam" id="PF00155">
    <property type="entry name" value="Aminotran_1_2"/>
    <property type="match status" value="1"/>
</dbReference>
<comment type="similarity">
    <text evidence="1">In the C-terminal section; belongs to the class-I pyridoxal-phosphate-dependent aminotransferase family.</text>
</comment>
<name>I2B7A0_SHIBC</name>
<dbReference type="CDD" id="cd07377">
    <property type="entry name" value="WHTH_GntR"/>
    <property type="match status" value="1"/>
</dbReference>
<sequence length="484" mass="52744">MNLPEQQLIQLLDQPPLRGSDDTLHRTLYLRLKQAIVAGQLKAHSSLPGARRLAAALGVSRNTLETALEQLVVEGYLCRDRQGSRVLALPRAAPPAPDSRVTLARLAGRMQALAGYPARGETPLLLQPGCPSLHDFPLNHWQRCRRHALQKQGMEALAYGPPLGERVLRAAVARHLSLSRAVPCAPEQVVITQGSRQALDICVQLLTNPGDIAWVENPGYLSAQVAFRTGNLTLVPVAVDEEGILPTPGQWRDTPPRLIYTTPSHQYPLGCVMSAARRLALLDNASRNQSWIIEDDYDSEFRHSGDPVAAMQGMMAQPPVIYMGTFSKTLFPSLGIGFMVLPPQLMPAVAWLKPLLRGGDRLAQLTLAEFIERGYYSRHLGAMRRQYSERQQQLRQLLAAEIPVAHRISGGSGGMHLTLLLPQGCDDVALVQQLHAVGAGPAALSRFYLPGSAVQPGLVIGYGNGPFSRLEGAVRQLARLLRAG</sequence>
<dbReference type="Gene3D" id="3.40.640.10">
    <property type="entry name" value="Type I PLP-dependent aspartate aminotransferase-like (Major domain)"/>
    <property type="match status" value="1"/>
</dbReference>
<dbReference type="HOGENOM" id="CLU_017584_0_1_6"/>
<dbReference type="PANTHER" id="PTHR46577">
    <property type="entry name" value="HTH-TYPE TRANSCRIPTIONAL REGULATORY PROTEIN GABR"/>
    <property type="match status" value="1"/>
</dbReference>
<dbReference type="PROSITE" id="PS50949">
    <property type="entry name" value="HTH_GNTR"/>
    <property type="match status" value="1"/>
</dbReference>
<dbReference type="SUPFAM" id="SSF46785">
    <property type="entry name" value="Winged helix' DNA-binding domain"/>
    <property type="match status" value="1"/>
</dbReference>
<dbReference type="GO" id="GO:0003700">
    <property type="term" value="F:DNA-binding transcription factor activity"/>
    <property type="evidence" value="ECO:0007669"/>
    <property type="project" value="InterPro"/>
</dbReference>
<gene>
    <name evidence="7" type="ordered locus">EBL_c13010</name>
</gene>
<dbReference type="RefSeq" id="WP_002439813.1">
    <property type="nucleotide sequence ID" value="NC_017910.1"/>
</dbReference>
<dbReference type="GO" id="GO:0003677">
    <property type="term" value="F:DNA binding"/>
    <property type="evidence" value="ECO:0007669"/>
    <property type="project" value="UniProtKB-KW"/>
</dbReference>
<organism evidence="7 8">
    <name type="scientific">Shimwellia blattae (strain ATCC 29907 / DSM 4481 / JCM 1650 / NBRC 105725 / CDC 9005-74)</name>
    <name type="common">Escherichia blattae</name>
    <dbReference type="NCBI Taxonomy" id="630626"/>
    <lineage>
        <taxon>Bacteria</taxon>
        <taxon>Pseudomonadati</taxon>
        <taxon>Pseudomonadota</taxon>
        <taxon>Gammaproteobacteria</taxon>
        <taxon>Enterobacterales</taxon>
        <taxon>Enterobacteriaceae</taxon>
        <taxon>Shimwellia</taxon>
    </lineage>
</organism>
<dbReference type="eggNOG" id="COG1167">
    <property type="taxonomic scope" value="Bacteria"/>
</dbReference>
<dbReference type="Proteomes" id="UP000001955">
    <property type="component" value="Chromosome"/>
</dbReference>
<dbReference type="PRINTS" id="PR00035">
    <property type="entry name" value="HTHGNTR"/>
</dbReference>
<dbReference type="InterPro" id="IPR015424">
    <property type="entry name" value="PyrdxlP-dep_Trfase"/>
</dbReference>
<evidence type="ECO:0000256" key="5">
    <source>
        <dbReference type="ARBA" id="ARBA00023163"/>
    </source>
</evidence>
<dbReference type="GO" id="GO:0030170">
    <property type="term" value="F:pyridoxal phosphate binding"/>
    <property type="evidence" value="ECO:0007669"/>
    <property type="project" value="InterPro"/>
</dbReference>
<dbReference type="PANTHER" id="PTHR46577:SF1">
    <property type="entry name" value="HTH-TYPE TRANSCRIPTIONAL REGULATORY PROTEIN GABR"/>
    <property type="match status" value="1"/>
</dbReference>
<proteinExistence type="inferred from homology"/>
<accession>K6VXI8</accession>
<evidence type="ECO:0000259" key="6">
    <source>
        <dbReference type="PROSITE" id="PS50949"/>
    </source>
</evidence>
<dbReference type="EMBL" id="CP001560">
    <property type="protein sequence ID" value="AFJ46404.1"/>
    <property type="molecule type" value="Genomic_DNA"/>
</dbReference>
<dbReference type="Pfam" id="PF00392">
    <property type="entry name" value="GntR"/>
    <property type="match status" value="1"/>
</dbReference>
<dbReference type="KEGG" id="ebt:EBL_c13010"/>
<dbReference type="PATRIC" id="fig|630626.3.peg.1252"/>
<dbReference type="OrthoDB" id="9808770at2"/>
<evidence type="ECO:0000313" key="8">
    <source>
        <dbReference type="Proteomes" id="UP000001955"/>
    </source>
</evidence>
<dbReference type="SMART" id="SM00345">
    <property type="entry name" value="HTH_GNTR"/>
    <property type="match status" value="1"/>
</dbReference>
<dbReference type="InterPro" id="IPR004839">
    <property type="entry name" value="Aminotransferase_I/II_large"/>
</dbReference>
<evidence type="ECO:0000256" key="3">
    <source>
        <dbReference type="ARBA" id="ARBA00023015"/>
    </source>
</evidence>
<protein>
    <submittedName>
        <fullName evidence="7">Transcriptional regulator</fullName>
    </submittedName>
</protein>
<evidence type="ECO:0000256" key="2">
    <source>
        <dbReference type="ARBA" id="ARBA00022898"/>
    </source>
</evidence>
<dbReference type="InterPro" id="IPR000524">
    <property type="entry name" value="Tscrpt_reg_HTH_GntR"/>
</dbReference>
<dbReference type="InterPro" id="IPR051446">
    <property type="entry name" value="HTH_trans_reg/aminotransferase"/>
</dbReference>
<dbReference type="InterPro" id="IPR036388">
    <property type="entry name" value="WH-like_DNA-bd_sf"/>
</dbReference>
<evidence type="ECO:0000256" key="1">
    <source>
        <dbReference type="ARBA" id="ARBA00005384"/>
    </source>
</evidence>
<keyword evidence="8" id="KW-1185">Reference proteome</keyword>
<accession>I2B7A0</accession>
<evidence type="ECO:0000313" key="7">
    <source>
        <dbReference type="EMBL" id="AFJ46404.1"/>
    </source>
</evidence>
<keyword evidence="2" id="KW-0663">Pyridoxal phosphate</keyword>
<dbReference type="InterPro" id="IPR015421">
    <property type="entry name" value="PyrdxlP-dep_Trfase_major"/>
</dbReference>
<keyword evidence="5" id="KW-0804">Transcription</keyword>
<reference evidence="7 8" key="1">
    <citation type="journal article" date="2012" name="J. Bacteriol.">
        <title>Complete genome sequence of the B12-producing Shimwellia blattae strain DSM 4481, isolated from a cockroach.</title>
        <authorList>
            <person name="Brzuszkiewicz E."/>
            <person name="Waschkowitz T."/>
            <person name="Wiezer A."/>
            <person name="Daniel R."/>
        </authorList>
    </citation>
    <scope>NUCLEOTIDE SEQUENCE [LARGE SCALE GENOMIC DNA]</scope>
    <source>
        <strain evidence="8">ATCC 29907 / DSM 4481 / JCM 1650 / NBRC 105725 / CDC 9005-74</strain>
    </source>
</reference>
<dbReference type="SUPFAM" id="SSF53383">
    <property type="entry name" value="PLP-dependent transferases"/>
    <property type="match status" value="1"/>
</dbReference>
<dbReference type="InterPro" id="IPR036390">
    <property type="entry name" value="WH_DNA-bd_sf"/>
</dbReference>
<keyword evidence="3" id="KW-0805">Transcription regulation</keyword>